<evidence type="ECO:0000256" key="3">
    <source>
        <dbReference type="ARBA" id="ARBA00022676"/>
    </source>
</evidence>
<dbReference type="InterPro" id="IPR029044">
    <property type="entry name" value="Nucleotide-diphossugar_trans"/>
</dbReference>
<proteinExistence type="inferred from homology"/>
<dbReference type="SUPFAM" id="SSF53448">
    <property type="entry name" value="Nucleotide-diphospho-sugar transferases"/>
    <property type="match status" value="1"/>
</dbReference>
<dbReference type="GO" id="GO:0035269">
    <property type="term" value="P:protein O-linked glycosylation via mannose"/>
    <property type="evidence" value="ECO:0007669"/>
    <property type="project" value="TreeGrafter"/>
</dbReference>
<evidence type="ECO:0000313" key="12">
    <source>
        <dbReference type="EMBL" id="HGQ64633.1"/>
    </source>
</evidence>
<dbReference type="AlphaFoldDB" id="A0A7C4JLD7"/>
<evidence type="ECO:0000256" key="5">
    <source>
        <dbReference type="ARBA" id="ARBA00022692"/>
    </source>
</evidence>
<organism evidence="12">
    <name type="scientific">Ignisphaera aggregans</name>
    <dbReference type="NCBI Taxonomy" id="334771"/>
    <lineage>
        <taxon>Archaea</taxon>
        <taxon>Thermoproteota</taxon>
        <taxon>Thermoprotei</taxon>
        <taxon>Desulfurococcales</taxon>
        <taxon>Desulfurococcaceae</taxon>
        <taxon>Ignisphaera</taxon>
    </lineage>
</organism>
<evidence type="ECO:0000259" key="10">
    <source>
        <dbReference type="Pfam" id="PF04138"/>
    </source>
</evidence>
<keyword evidence="3" id="KW-0328">Glycosyltransferase</keyword>
<comment type="similarity">
    <text evidence="2">Belongs to the glycosyltransferase 2 family.</text>
</comment>
<name>A0A7C4JLD7_9CREN</name>
<dbReference type="GO" id="GO:0006488">
    <property type="term" value="P:dolichol-linked oligosaccharide biosynthetic process"/>
    <property type="evidence" value="ECO:0007669"/>
    <property type="project" value="TreeGrafter"/>
</dbReference>
<dbReference type="InterPro" id="IPR001173">
    <property type="entry name" value="Glyco_trans_2-like"/>
</dbReference>
<evidence type="ECO:0000256" key="6">
    <source>
        <dbReference type="ARBA" id="ARBA00022989"/>
    </source>
</evidence>
<sequence>MSLVKHIYQGTYLLIIGVVMQQVSIVLPTFKEKENINILFNEIRNKINLRGYEVLVVDDNSPDKTWAEALNNIGEYDVVVKRINMKGLSSAVIDGVLFSLGGYVVVMDADLQHPPEVVNNMFEKIKNDCYEIIVGSRYMHGGGVIGWSKIRLLTSKGATLIAKILLPYARKISDPMSGFFMVKKELIEKNKDKLDPMGFKILLEILEKCRPNKVAEVPYVFRSRYYGKSKLGTKTIIDFIIHVLKLSGWRPLKFSAVGLTGVLVNLFMLWFIGAIYPLLVRSFFALGSAIAIEVSILWNFIVHEVWTFRDRRADSLVKRLTIFHIATSPGALAQYISAISVRYGLSFNPFIAQLVGIIVGFPVNYIVSELGVWKTYRASET</sequence>
<protein>
    <submittedName>
        <fullName evidence="12">Glycosyltransferase family 2 protein</fullName>
    </submittedName>
</protein>
<dbReference type="EMBL" id="DTCK01000008">
    <property type="protein sequence ID" value="HGQ35230.1"/>
    <property type="molecule type" value="Genomic_DNA"/>
</dbReference>
<keyword evidence="6 8" id="KW-1133">Transmembrane helix</keyword>
<feature type="transmembrane region" description="Helical" evidence="8">
    <location>
        <begin position="282"/>
        <end position="301"/>
    </location>
</feature>
<evidence type="ECO:0000256" key="7">
    <source>
        <dbReference type="ARBA" id="ARBA00023136"/>
    </source>
</evidence>
<comment type="caution">
    <text evidence="12">The sequence shown here is derived from an EMBL/GenBank/DDBJ whole genome shotgun (WGS) entry which is preliminary data.</text>
</comment>
<dbReference type="Gene3D" id="3.90.550.10">
    <property type="entry name" value="Spore Coat Polysaccharide Biosynthesis Protein SpsA, Chain A"/>
    <property type="match status" value="1"/>
</dbReference>
<accession>A0A7C4JLD7</accession>
<keyword evidence="4 12" id="KW-0808">Transferase</keyword>
<feature type="transmembrane region" description="Helical" evidence="8">
    <location>
        <begin position="322"/>
        <end position="344"/>
    </location>
</feature>
<dbReference type="PANTHER" id="PTHR43398:SF1">
    <property type="entry name" value="DOLICHOL-PHOSPHATE MANNOSYLTRANSFERASE SUBUNIT 1"/>
    <property type="match status" value="1"/>
</dbReference>
<dbReference type="Pfam" id="PF04138">
    <property type="entry name" value="GtrA_DPMS_TM"/>
    <property type="match status" value="1"/>
</dbReference>
<dbReference type="GO" id="GO:0016020">
    <property type="term" value="C:membrane"/>
    <property type="evidence" value="ECO:0007669"/>
    <property type="project" value="UniProtKB-SubCell"/>
</dbReference>
<dbReference type="Pfam" id="PF00535">
    <property type="entry name" value="Glycos_transf_2"/>
    <property type="match status" value="1"/>
</dbReference>
<keyword evidence="5 8" id="KW-0812">Transmembrane</keyword>
<dbReference type="CDD" id="cd06442">
    <property type="entry name" value="DPM1_like"/>
    <property type="match status" value="1"/>
</dbReference>
<dbReference type="GO" id="GO:0006506">
    <property type="term" value="P:GPI anchor biosynthetic process"/>
    <property type="evidence" value="ECO:0007669"/>
    <property type="project" value="TreeGrafter"/>
</dbReference>
<feature type="domain" description="Glycosyltransferase 2-like" evidence="9">
    <location>
        <begin position="24"/>
        <end position="189"/>
    </location>
</feature>
<comment type="subcellular location">
    <subcellularLocation>
        <location evidence="1">Membrane</location>
        <topology evidence="1">Multi-pass membrane protein</topology>
    </subcellularLocation>
</comment>
<evidence type="ECO:0000313" key="11">
    <source>
        <dbReference type="EMBL" id="HGQ35230.1"/>
    </source>
</evidence>
<dbReference type="PANTHER" id="PTHR43398">
    <property type="entry name" value="DOLICHOL-PHOSPHATE MANNOSYLTRANSFERASE SUBUNIT 1"/>
    <property type="match status" value="1"/>
</dbReference>
<reference evidence="12" key="1">
    <citation type="journal article" date="2020" name="mSystems">
        <title>Genome- and Community-Level Interaction Insights into Carbon Utilization and Element Cycling Functions of Hydrothermarchaeota in Hydrothermal Sediment.</title>
        <authorList>
            <person name="Zhou Z."/>
            <person name="Liu Y."/>
            <person name="Xu W."/>
            <person name="Pan J."/>
            <person name="Luo Z.H."/>
            <person name="Li M."/>
        </authorList>
    </citation>
    <scope>NUCLEOTIDE SEQUENCE [LARGE SCALE GENOMIC DNA]</scope>
    <source>
        <strain evidence="12">SpSt-637</strain>
        <strain evidence="11">SpSt-667</strain>
    </source>
</reference>
<keyword evidence="7 8" id="KW-0472">Membrane</keyword>
<feature type="transmembrane region" description="Helical" evidence="8">
    <location>
        <begin position="12"/>
        <end position="30"/>
    </location>
</feature>
<evidence type="ECO:0000256" key="1">
    <source>
        <dbReference type="ARBA" id="ARBA00004141"/>
    </source>
</evidence>
<evidence type="ECO:0000256" key="4">
    <source>
        <dbReference type="ARBA" id="ARBA00022679"/>
    </source>
</evidence>
<dbReference type="GO" id="GO:0000271">
    <property type="term" value="P:polysaccharide biosynthetic process"/>
    <property type="evidence" value="ECO:0007669"/>
    <property type="project" value="InterPro"/>
</dbReference>
<evidence type="ECO:0000259" key="9">
    <source>
        <dbReference type="Pfam" id="PF00535"/>
    </source>
</evidence>
<dbReference type="InterPro" id="IPR007267">
    <property type="entry name" value="GtrA_DPMS_TM"/>
</dbReference>
<feature type="transmembrane region" description="Helical" evidence="8">
    <location>
        <begin position="254"/>
        <end position="276"/>
    </location>
</feature>
<gene>
    <name evidence="12" type="ORF">ENU08_05255</name>
    <name evidence="11" type="ORF">ENU41_00930</name>
</gene>
<feature type="domain" description="GtrA/DPMS transmembrane" evidence="10">
    <location>
        <begin position="253"/>
        <end position="373"/>
    </location>
</feature>
<evidence type="ECO:0000256" key="8">
    <source>
        <dbReference type="SAM" id="Phobius"/>
    </source>
</evidence>
<evidence type="ECO:0000256" key="2">
    <source>
        <dbReference type="ARBA" id="ARBA00006739"/>
    </source>
</evidence>
<dbReference type="EMBL" id="DTBD01000043">
    <property type="protein sequence ID" value="HGQ64633.1"/>
    <property type="molecule type" value="Genomic_DNA"/>
</dbReference>
<feature type="transmembrane region" description="Helical" evidence="8">
    <location>
        <begin position="350"/>
        <end position="367"/>
    </location>
</feature>
<dbReference type="GO" id="GO:0004582">
    <property type="term" value="F:dolichyl-phosphate beta-D-mannosyltransferase activity"/>
    <property type="evidence" value="ECO:0007669"/>
    <property type="project" value="InterPro"/>
</dbReference>
<dbReference type="InterPro" id="IPR039528">
    <property type="entry name" value="DPM1-like"/>
</dbReference>